<dbReference type="PROSITE" id="PS00676">
    <property type="entry name" value="SIGMA54_INTERACT_2"/>
    <property type="match status" value="1"/>
</dbReference>
<keyword evidence="11" id="KW-0804">Transcription</keyword>
<dbReference type="InterPro" id="IPR003593">
    <property type="entry name" value="AAA+_ATPase"/>
</dbReference>
<dbReference type="InterPro" id="IPR002197">
    <property type="entry name" value="HTH_Fis"/>
</dbReference>
<dbReference type="GO" id="GO:0006355">
    <property type="term" value="P:regulation of DNA-templated transcription"/>
    <property type="evidence" value="ECO:0007669"/>
    <property type="project" value="InterPro"/>
</dbReference>
<gene>
    <name evidence="15" type="ORF">SAMN05444370_11171</name>
</gene>
<feature type="domain" description="Response regulatory" evidence="14">
    <location>
        <begin position="12"/>
        <end position="126"/>
    </location>
</feature>
<dbReference type="PANTHER" id="PTHR32071:SF117">
    <property type="entry name" value="PTS-DEPENDENT DIHYDROXYACETONE KINASE OPERON REGULATORY PROTEIN-RELATED"/>
    <property type="match status" value="1"/>
</dbReference>
<dbReference type="Pfam" id="PF00072">
    <property type="entry name" value="Response_reg"/>
    <property type="match status" value="1"/>
</dbReference>
<dbReference type="InterPro" id="IPR058031">
    <property type="entry name" value="AAA_lid_NorR"/>
</dbReference>
<keyword evidence="10" id="KW-0010">Activator</keyword>
<dbReference type="PROSITE" id="PS50045">
    <property type="entry name" value="SIGMA54_INTERACT_4"/>
    <property type="match status" value="1"/>
</dbReference>
<dbReference type="InterPro" id="IPR025944">
    <property type="entry name" value="Sigma_54_int_dom_CS"/>
</dbReference>
<dbReference type="PROSITE" id="PS50110">
    <property type="entry name" value="RESPONSE_REGULATORY"/>
    <property type="match status" value="1"/>
</dbReference>
<evidence type="ECO:0000256" key="9">
    <source>
        <dbReference type="ARBA" id="ARBA00023125"/>
    </source>
</evidence>
<dbReference type="Proteomes" id="UP000198703">
    <property type="component" value="Unassembled WGS sequence"/>
</dbReference>
<dbReference type="SUPFAM" id="SSF46689">
    <property type="entry name" value="Homeodomain-like"/>
    <property type="match status" value="1"/>
</dbReference>
<keyword evidence="5" id="KW-0547">Nucleotide-binding</keyword>
<evidence type="ECO:0000313" key="16">
    <source>
        <dbReference type="Proteomes" id="UP000198703"/>
    </source>
</evidence>
<dbReference type="GO" id="GO:0005524">
    <property type="term" value="F:ATP binding"/>
    <property type="evidence" value="ECO:0007669"/>
    <property type="project" value="UniProtKB-KW"/>
</dbReference>
<keyword evidence="16" id="KW-1185">Reference proteome</keyword>
<dbReference type="AlphaFoldDB" id="A0A1H4DXC0"/>
<accession>A0A1H4DXC0</accession>
<comment type="subunit">
    <text evidence="2">Interacts with sigma-54.</text>
</comment>
<evidence type="ECO:0000259" key="13">
    <source>
        <dbReference type="PROSITE" id="PS50045"/>
    </source>
</evidence>
<dbReference type="Gene3D" id="1.10.10.60">
    <property type="entry name" value="Homeodomain-like"/>
    <property type="match status" value="1"/>
</dbReference>
<organism evidence="15 16">
    <name type="scientific">Rubrimonas cliftonensis</name>
    <dbReference type="NCBI Taxonomy" id="89524"/>
    <lineage>
        <taxon>Bacteria</taxon>
        <taxon>Pseudomonadati</taxon>
        <taxon>Pseudomonadota</taxon>
        <taxon>Alphaproteobacteria</taxon>
        <taxon>Rhodobacterales</taxon>
        <taxon>Paracoccaceae</taxon>
        <taxon>Rubrimonas</taxon>
    </lineage>
</organism>
<dbReference type="FunFam" id="1.10.8.60:FF:000120">
    <property type="entry name" value="Sigma-54-dependent Fis family transcriptional regulator"/>
    <property type="match status" value="1"/>
</dbReference>
<dbReference type="InterPro" id="IPR027417">
    <property type="entry name" value="P-loop_NTPase"/>
</dbReference>
<feature type="modified residue" description="4-aspartylphosphate" evidence="12">
    <location>
        <position position="61"/>
    </location>
</feature>
<evidence type="ECO:0000256" key="5">
    <source>
        <dbReference type="ARBA" id="ARBA00022741"/>
    </source>
</evidence>
<evidence type="ECO:0000256" key="6">
    <source>
        <dbReference type="ARBA" id="ARBA00022840"/>
    </source>
</evidence>
<dbReference type="SMART" id="SM00382">
    <property type="entry name" value="AAA"/>
    <property type="match status" value="1"/>
</dbReference>
<dbReference type="GO" id="GO:0043565">
    <property type="term" value="F:sequence-specific DNA binding"/>
    <property type="evidence" value="ECO:0007669"/>
    <property type="project" value="InterPro"/>
</dbReference>
<dbReference type="FunFam" id="3.40.50.300:FF:000006">
    <property type="entry name" value="DNA-binding transcriptional regulator NtrC"/>
    <property type="match status" value="1"/>
</dbReference>
<dbReference type="EMBL" id="FNQM01000011">
    <property type="protein sequence ID" value="SEA76852.1"/>
    <property type="molecule type" value="Genomic_DNA"/>
</dbReference>
<dbReference type="PANTHER" id="PTHR32071">
    <property type="entry name" value="TRANSCRIPTIONAL REGULATORY PROTEIN"/>
    <property type="match status" value="1"/>
</dbReference>
<keyword evidence="6" id="KW-0067">ATP-binding</keyword>
<evidence type="ECO:0000256" key="2">
    <source>
        <dbReference type="ARBA" id="ARBA00011135"/>
    </source>
</evidence>
<dbReference type="GO" id="GO:0000160">
    <property type="term" value="P:phosphorelay signal transduction system"/>
    <property type="evidence" value="ECO:0007669"/>
    <property type="project" value="UniProtKB-KW"/>
</dbReference>
<dbReference type="InterPro" id="IPR001789">
    <property type="entry name" value="Sig_transdc_resp-reg_receiver"/>
</dbReference>
<dbReference type="SUPFAM" id="SSF52540">
    <property type="entry name" value="P-loop containing nucleoside triphosphate hydrolases"/>
    <property type="match status" value="1"/>
</dbReference>
<evidence type="ECO:0000256" key="11">
    <source>
        <dbReference type="ARBA" id="ARBA00023163"/>
    </source>
</evidence>
<dbReference type="SMART" id="SM00448">
    <property type="entry name" value="REC"/>
    <property type="match status" value="1"/>
</dbReference>
<dbReference type="SUPFAM" id="SSF52172">
    <property type="entry name" value="CheY-like"/>
    <property type="match status" value="1"/>
</dbReference>
<dbReference type="Gene3D" id="1.10.8.60">
    <property type="match status" value="1"/>
</dbReference>
<dbReference type="InterPro" id="IPR009057">
    <property type="entry name" value="Homeodomain-like_sf"/>
</dbReference>
<dbReference type="Gene3D" id="3.40.50.300">
    <property type="entry name" value="P-loop containing nucleotide triphosphate hydrolases"/>
    <property type="match status" value="1"/>
</dbReference>
<feature type="domain" description="Sigma-54 factor interaction" evidence="13">
    <location>
        <begin position="147"/>
        <end position="376"/>
    </location>
</feature>
<keyword evidence="4 12" id="KW-0597">Phosphoprotein</keyword>
<dbReference type="InterPro" id="IPR011006">
    <property type="entry name" value="CheY-like_superfamily"/>
</dbReference>
<protein>
    <recommendedName>
        <fullName evidence="3">Nif-specific regulatory protein</fullName>
    </recommendedName>
</protein>
<proteinExistence type="predicted"/>
<name>A0A1H4DXC0_9RHOB</name>
<evidence type="ECO:0000256" key="10">
    <source>
        <dbReference type="ARBA" id="ARBA00023159"/>
    </source>
</evidence>
<dbReference type="Gene3D" id="3.40.50.2300">
    <property type="match status" value="1"/>
</dbReference>
<evidence type="ECO:0000256" key="8">
    <source>
        <dbReference type="ARBA" id="ARBA00023015"/>
    </source>
</evidence>
<dbReference type="InterPro" id="IPR002078">
    <property type="entry name" value="Sigma_54_int"/>
</dbReference>
<evidence type="ECO:0000256" key="12">
    <source>
        <dbReference type="PROSITE-ProRule" id="PRU00169"/>
    </source>
</evidence>
<dbReference type="RefSeq" id="WP_217632203.1">
    <property type="nucleotide sequence ID" value="NZ_FNQM01000011.1"/>
</dbReference>
<evidence type="ECO:0000256" key="4">
    <source>
        <dbReference type="ARBA" id="ARBA00022553"/>
    </source>
</evidence>
<dbReference type="InterPro" id="IPR025943">
    <property type="entry name" value="Sigma_54_int_dom_ATP-bd_2"/>
</dbReference>
<dbReference type="CDD" id="cd00009">
    <property type="entry name" value="AAA"/>
    <property type="match status" value="1"/>
</dbReference>
<keyword evidence="9" id="KW-0238">DNA-binding</keyword>
<keyword evidence="7" id="KW-0902">Two-component regulatory system</keyword>
<reference evidence="15 16" key="1">
    <citation type="submission" date="2016-10" db="EMBL/GenBank/DDBJ databases">
        <authorList>
            <person name="de Groot N.N."/>
        </authorList>
    </citation>
    <scope>NUCLEOTIDE SEQUENCE [LARGE SCALE GENOMIC DNA]</scope>
    <source>
        <strain evidence="15 16">DSM 15345</strain>
    </source>
</reference>
<dbReference type="Pfam" id="PF02954">
    <property type="entry name" value="HTH_8"/>
    <property type="match status" value="1"/>
</dbReference>
<comment type="function">
    <text evidence="1">Required for activation of most nif operons, which are directly involved in nitrogen fixation.</text>
</comment>
<evidence type="ECO:0000313" key="15">
    <source>
        <dbReference type="EMBL" id="SEA76852.1"/>
    </source>
</evidence>
<keyword evidence="8" id="KW-0805">Transcription regulation</keyword>
<evidence type="ECO:0000256" key="7">
    <source>
        <dbReference type="ARBA" id="ARBA00023012"/>
    </source>
</evidence>
<evidence type="ECO:0000256" key="1">
    <source>
        <dbReference type="ARBA" id="ARBA00002167"/>
    </source>
</evidence>
<evidence type="ECO:0000256" key="3">
    <source>
        <dbReference type="ARBA" id="ARBA00015308"/>
    </source>
</evidence>
<dbReference type="PROSITE" id="PS00688">
    <property type="entry name" value="SIGMA54_INTERACT_3"/>
    <property type="match status" value="1"/>
</dbReference>
<sequence length="481" mass="51309">MAVMQDATGVGPILLVEDTPSLSAYYAALLRKAGLDVHCAMTAAEAVARHSEHRHRVVLLDLMLPDGDGLDVLREMRAADPDVAAIVITANGSINRAVAAMRGGAHDFLVKPFDEARLLRSVEAAVAMARAPSGPRVAETRPGLAGFIGSSETMREIQETVREVARSTATVFITGESGTGKEVCAQAIHAESPRRDAAFIPLNCGAIPRDLIESEVFGHLKGSFTGAIADKPGAAQAADGGTLFLDEVCEMEPNLQTKLLRFLQSGSIQPVGSATARKVDVRIVCATNRDPQAEVAAGRFRSDLFYRLFVVPVHLPPLRERGRDVVEIGEALLARYAGEEGKAFRRLSPEVEAAFLGYGWPGNIRELQNVLRNIAVLRDGDAVTLSMLPDRIAEGAASPARLGDGLIDPASAAAPPTPAADAAPPLRDRLRPLVGAALAQMEREFIEATIEACEGSIPRAARILEVSPSTLYRKREGWTKG</sequence>
<evidence type="ECO:0000259" key="14">
    <source>
        <dbReference type="PROSITE" id="PS50110"/>
    </source>
</evidence>
<dbReference type="Pfam" id="PF00158">
    <property type="entry name" value="Sigma54_activat"/>
    <property type="match status" value="1"/>
</dbReference>
<dbReference type="STRING" id="89524.SAMN05444370_11171"/>
<dbReference type="Pfam" id="PF25601">
    <property type="entry name" value="AAA_lid_14"/>
    <property type="match status" value="1"/>
</dbReference>